<feature type="coiled-coil region" evidence="1">
    <location>
        <begin position="114"/>
        <end position="141"/>
    </location>
</feature>
<proteinExistence type="predicted"/>
<evidence type="ECO:0000256" key="1">
    <source>
        <dbReference type="SAM" id="Coils"/>
    </source>
</evidence>
<protein>
    <recommendedName>
        <fullName evidence="4">DivIVA domain protein</fullName>
    </recommendedName>
</protein>
<dbReference type="EMBL" id="CBFW010000451">
    <property type="protein sequence ID" value="CDC77854.1"/>
    <property type="molecule type" value="Genomic_DNA"/>
</dbReference>
<name>R6U709_9BACT</name>
<accession>R6U709</accession>
<organism evidence="2 3">
    <name type="scientific">Candidatus Colimorpha enterica</name>
    <dbReference type="NCBI Taxonomy" id="3083063"/>
    <lineage>
        <taxon>Bacteria</taxon>
        <taxon>Pseudomonadati</taxon>
        <taxon>Bacteroidota</taxon>
        <taxon>Bacteroidia</taxon>
        <taxon>Bacteroidales</taxon>
        <taxon>Candidatus Colimorpha</taxon>
    </lineage>
</organism>
<sequence>MGNDEKNMVAFRLSRRGYDRQDVNRYIEEMSLRFTASENALRSRIKELEARLSGEDCEKSPVAEKLTAENRALREENRRLAEENSRLSEDCRPEDSAEYREISEKLGDIILKANLDADRVKNEAEAEAEKLMSEASERADAVRLKSAVDARVLLSNVRTSLGDLTEKQLSALKTVSKDTVSEYEKLYKELEERFDAMGKLTL</sequence>
<reference evidence="2" key="1">
    <citation type="submission" date="2012-11" db="EMBL/GenBank/DDBJ databases">
        <title>Dependencies among metagenomic species, viruses, plasmids and units of genetic variation.</title>
        <authorList>
            <person name="Nielsen H.B."/>
            <person name="Almeida M."/>
            <person name="Juncker A.S."/>
            <person name="Rasmussen S."/>
            <person name="Li J."/>
            <person name="Sunagawa S."/>
            <person name="Plichta D."/>
            <person name="Gautier L."/>
            <person name="Le Chatelier E."/>
            <person name="Peletier E."/>
            <person name="Bonde I."/>
            <person name="Nielsen T."/>
            <person name="Manichanh C."/>
            <person name="Arumugam M."/>
            <person name="Batto J."/>
            <person name="Santos M.B.Q.D."/>
            <person name="Blom N."/>
            <person name="Borruel N."/>
            <person name="Burgdorf K.S."/>
            <person name="Boumezbeur F."/>
            <person name="Casellas F."/>
            <person name="Dore J."/>
            <person name="Guarner F."/>
            <person name="Hansen T."/>
            <person name="Hildebrand F."/>
            <person name="Kaas R.S."/>
            <person name="Kennedy S."/>
            <person name="Kristiansen K."/>
            <person name="Kultima J.R."/>
            <person name="Leonard P."/>
            <person name="Levenez F."/>
            <person name="Lund O."/>
            <person name="Moumen B."/>
            <person name="Le Paslier D."/>
            <person name="Pons N."/>
            <person name="Pedersen O."/>
            <person name="Prifti E."/>
            <person name="Qin J."/>
            <person name="Raes J."/>
            <person name="Tap J."/>
            <person name="Tims S."/>
            <person name="Ussery D.W."/>
            <person name="Yamada T."/>
            <person name="MetaHit consortium"/>
            <person name="Renault P."/>
            <person name="Sicheritz-Ponten T."/>
            <person name="Bork P."/>
            <person name="Wang J."/>
            <person name="Brunak S."/>
            <person name="Ehrlich S.D."/>
        </authorList>
    </citation>
    <scope>NUCLEOTIDE SEQUENCE [LARGE SCALE GENOMIC DNA]</scope>
</reference>
<dbReference type="Proteomes" id="UP000017938">
    <property type="component" value="Unassembled WGS sequence"/>
</dbReference>
<dbReference type="AlphaFoldDB" id="R6U709"/>
<evidence type="ECO:0000313" key="3">
    <source>
        <dbReference type="Proteomes" id="UP000017938"/>
    </source>
</evidence>
<evidence type="ECO:0008006" key="4">
    <source>
        <dbReference type="Google" id="ProtNLM"/>
    </source>
</evidence>
<feature type="coiled-coil region" evidence="1">
    <location>
        <begin position="173"/>
        <end position="200"/>
    </location>
</feature>
<evidence type="ECO:0000313" key="2">
    <source>
        <dbReference type="EMBL" id="CDC77854.1"/>
    </source>
</evidence>
<gene>
    <name evidence="2" type="ORF">BN580_00520</name>
</gene>
<feature type="coiled-coil region" evidence="1">
    <location>
        <begin position="38"/>
        <end position="90"/>
    </location>
</feature>
<comment type="caution">
    <text evidence="2">The sequence shown here is derived from an EMBL/GenBank/DDBJ whole genome shotgun (WGS) entry which is preliminary data.</text>
</comment>
<keyword evidence="1" id="KW-0175">Coiled coil</keyword>